<keyword evidence="9" id="KW-0812">Transmembrane</keyword>
<accession>A0ABQ9KCE6</accession>
<keyword evidence="3 6" id="KW-0547">Nucleotide-binding</keyword>
<dbReference type="Gene3D" id="3.30.200.20">
    <property type="entry name" value="Phosphorylase Kinase, domain 1"/>
    <property type="match status" value="1"/>
</dbReference>
<comment type="similarity">
    <text evidence="7">Belongs to the protein kinase superfamily.</text>
</comment>
<sequence length="440" mass="48713">METRTIGVAAAAPGGPPGNHSLKHHHSHSHLLSQHHTLLSSTSIRIMIISGISIVVLFLIFLIIVMLRRLKSAKNRSRCFKDNNGCINNASCRFIAHTAIAFTSSPDVKGGCLYGSNLGHKSPRKYGGAQVFTYKELEVATDRFSEANVIGNGGFGVVYRGILADGTVAAIKMLRREGKQGERAFRIEANLLSRLHSPYLVELLGYCADQHYRLLIFEFMSNGTLQKHLHHKQYQPLDWGTRLRIALDCARALEFLHEHTIPAVIHRDFKCSNILLDQNFRAKVSDFEFAKMGSEKINGQTSSTRVLGTTGYLAPESASTGKLTTKSDVYSYGVVLLQLLTGRIPVDTKRPPGEHVLVSWALPRLTNREKVVEMVDPSLRGLYSKKDLIQVAAIAAMCVQPEAEYRPLMTDVVQSLIPLVKNLSSTASSRFRNHIVSPSC</sequence>
<dbReference type="EMBL" id="JARPOI010000025">
    <property type="protein sequence ID" value="KAJ9131502.1"/>
    <property type="molecule type" value="Genomic_DNA"/>
</dbReference>
<name>A0ABQ9KCE6_HEVBR</name>
<evidence type="ECO:0000256" key="2">
    <source>
        <dbReference type="ARBA" id="ARBA00022679"/>
    </source>
</evidence>
<evidence type="ECO:0000313" key="12">
    <source>
        <dbReference type="Proteomes" id="UP001174677"/>
    </source>
</evidence>
<evidence type="ECO:0000256" key="5">
    <source>
        <dbReference type="ARBA" id="ARBA00022840"/>
    </source>
</evidence>
<dbReference type="PROSITE" id="PS00108">
    <property type="entry name" value="PROTEIN_KINASE_ST"/>
    <property type="match status" value="1"/>
</dbReference>
<evidence type="ECO:0000256" key="1">
    <source>
        <dbReference type="ARBA" id="ARBA00022527"/>
    </source>
</evidence>
<dbReference type="InterPro" id="IPR000719">
    <property type="entry name" value="Prot_kinase_dom"/>
</dbReference>
<evidence type="ECO:0000259" key="10">
    <source>
        <dbReference type="PROSITE" id="PS50011"/>
    </source>
</evidence>
<evidence type="ECO:0000256" key="9">
    <source>
        <dbReference type="SAM" id="Phobius"/>
    </source>
</evidence>
<keyword evidence="2" id="KW-0808">Transferase</keyword>
<evidence type="ECO:0000256" key="4">
    <source>
        <dbReference type="ARBA" id="ARBA00022777"/>
    </source>
</evidence>
<feature type="region of interest" description="Disordered" evidence="8">
    <location>
        <begin position="1"/>
        <end position="27"/>
    </location>
</feature>
<dbReference type="SUPFAM" id="SSF56112">
    <property type="entry name" value="Protein kinase-like (PK-like)"/>
    <property type="match status" value="1"/>
</dbReference>
<dbReference type="InterPro" id="IPR011009">
    <property type="entry name" value="Kinase-like_dom_sf"/>
</dbReference>
<dbReference type="PANTHER" id="PTHR47989">
    <property type="entry name" value="OS01G0750732 PROTEIN"/>
    <property type="match status" value="1"/>
</dbReference>
<evidence type="ECO:0000256" key="8">
    <source>
        <dbReference type="SAM" id="MobiDB-lite"/>
    </source>
</evidence>
<feature type="domain" description="Protein kinase" evidence="10">
    <location>
        <begin position="144"/>
        <end position="420"/>
    </location>
</feature>
<keyword evidence="1 7" id="KW-0723">Serine/threonine-protein kinase</keyword>
<keyword evidence="9" id="KW-1133">Transmembrane helix</keyword>
<keyword evidence="4" id="KW-0418">Kinase</keyword>
<gene>
    <name evidence="11" type="ORF">P3X46_035157</name>
</gene>
<keyword evidence="12" id="KW-1185">Reference proteome</keyword>
<dbReference type="PROSITE" id="PS50011">
    <property type="entry name" value="PROTEIN_KINASE_DOM"/>
    <property type="match status" value="1"/>
</dbReference>
<keyword evidence="5 6" id="KW-0067">ATP-binding</keyword>
<protein>
    <recommendedName>
        <fullName evidence="10">Protein kinase domain-containing protein</fullName>
    </recommendedName>
</protein>
<reference evidence="11 12" key="1">
    <citation type="journal article" date="2023" name="Plant Biotechnol. J.">
        <title>Chromosome-level wild Hevea brasiliensis genome provides new tools for genomic-assisted breeding and valuable loci to elevate rubber yield.</title>
        <authorList>
            <person name="Cheng H."/>
            <person name="Song X."/>
            <person name="Hu Y."/>
            <person name="Wu T."/>
            <person name="Yang Q."/>
            <person name="An Z."/>
            <person name="Feng S."/>
            <person name="Deng Z."/>
            <person name="Wu W."/>
            <person name="Zeng X."/>
            <person name="Tu M."/>
            <person name="Wang X."/>
            <person name="Huang H."/>
        </authorList>
    </citation>
    <scope>NUCLEOTIDE SEQUENCE [LARGE SCALE GENOMIC DNA]</scope>
    <source>
        <strain evidence="11">MT/VB/25A 57/8</strain>
    </source>
</reference>
<dbReference type="CDD" id="cd14066">
    <property type="entry name" value="STKc_IRAK"/>
    <property type="match status" value="1"/>
</dbReference>
<dbReference type="Proteomes" id="UP001174677">
    <property type="component" value="Unassembled WGS sequence"/>
</dbReference>
<dbReference type="InterPro" id="IPR008271">
    <property type="entry name" value="Ser/Thr_kinase_AS"/>
</dbReference>
<dbReference type="InterPro" id="IPR017441">
    <property type="entry name" value="Protein_kinase_ATP_BS"/>
</dbReference>
<organism evidence="11 12">
    <name type="scientific">Hevea brasiliensis</name>
    <name type="common">Para rubber tree</name>
    <name type="synonym">Siphonia brasiliensis</name>
    <dbReference type="NCBI Taxonomy" id="3981"/>
    <lineage>
        <taxon>Eukaryota</taxon>
        <taxon>Viridiplantae</taxon>
        <taxon>Streptophyta</taxon>
        <taxon>Embryophyta</taxon>
        <taxon>Tracheophyta</taxon>
        <taxon>Spermatophyta</taxon>
        <taxon>Magnoliopsida</taxon>
        <taxon>eudicotyledons</taxon>
        <taxon>Gunneridae</taxon>
        <taxon>Pentapetalae</taxon>
        <taxon>rosids</taxon>
        <taxon>fabids</taxon>
        <taxon>Malpighiales</taxon>
        <taxon>Euphorbiaceae</taxon>
        <taxon>Crotonoideae</taxon>
        <taxon>Micrandreae</taxon>
        <taxon>Hevea</taxon>
    </lineage>
</organism>
<proteinExistence type="inferred from homology"/>
<dbReference type="PROSITE" id="PS00107">
    <property type="entry name" value="PROTEIN_KINASE_ATP"/>
    <property type="match status" value="1"/>
</dbReference>
<evidence type="ECO:0000256" key="7">
    <source>
        <dbReference type="RuleBase" id="RU000304"/>
    </source>
</evidence>
<feature type="binding site" evidence="6">
    <location>
        <position position="172"/>
    </location>
    <ligand>
        <name>ATP</name>
        <dbReference type="ChEBI" id="CHEBI:30616"/>
    </ligand>
</feature>
<evidence type="ECO:0000256" key="3">
    <source>
        <dbReference type="ARBA" id="ARBA00022741"/>
    </source>
</evidence>
<dbReference type="PANTHER" id="PTHR47989:SF2">
    <property type="entry name" value="SERINE_THREONINE-PROTEIN KINASE PBL7-RELATED"/>
    <property type="match status" value="1"/>
</dbReference>
<dbReference type="Gene3D" id="1.10.510.10">
    <property type="entry name" value="Transferase(Phosphotransferase) domain 1"/>
    <property type="match status" value="1"/>
</dbReference>
<feature type="transmembrane region" description="Helical" evidence="9">
    <location>
        <begin position="46"/>
        <end position="67"/>
    </location>
</feature>
<evidence type="ECO:0000256" key="6">
    <source>
        <dbReference type="PROSITE-ProRule" id="PRU10141"/>
    </source>
</evidence>
<comment type="caution">
    <text evidence="11">The sequence shown here is derived from an EMBL/GenBank/DDBJ whole genome shotgun (WGS) entry which is preliminary data.</text>
</comment>
<dbReference type="Pfam" id="PF07714">
    <property type="entry name" value="PK_Tyr_Ser-Thr"/>
    <property type="match status" value="1"/>
</dbReference>
<evidence type="ECO:0000313" key="11">
    <source>
        <dbReference type="EMBL" id="KAJ9131502.1"/>
    </source>
</evidence>
<dbReference type="InterPro" id="IPR001245">
    <property type="entry name" value="Ser-Thr/Tyr_kinase_cat_dom"/>
</dbReference>
<keyword evidence="9" id="KW-0472">Membrane</keyword>